<evidence type="ECO:0000259" key="5">
    <source>
        <dbReference type="Pfam" id="PF00588"/>
    </source>
</evidence>
<dbReference type="GO" id="GO:0003723">
    <property type="term" value="F:RNA binding"/>
    <property type="evidence" value="ECO:0007669"/>
    <property type="project" value="InterPro"/>
</dbReference>
<dbReference type="PANTHER" id="PTHR42786:SF1">
    <property type="entry name" value="TRNA (CYTIDINE_URIDINE-2'-O-)-METHYLTRANSFERASE TRMJ"/>
    <property type="match status" value="1"/>
</dbReference>
<evidence type="ECO:0000313" key="7">
    <source>
        <dbReference type="Proteomes" id="UP000248857"/>
    </source>
</evidence>
<sequence length="275" mass="30742">MSPQELLPSFFRLEGYAASLRDNGKERPFEYLGMVDLQKISFVLVDPENDSNIGAAARAMNTMGYSDLRLVRPKADPLSGKAKALAHGSEQILETAKIYDDLASALEGTDFSCATTTRHRLQKYTYLSVRELPQHLNGKADSVKSVALVFGGETSGLSRGDLEHCDLLTTIPQYRPQPSLNLAQAVMVYCFALSEVQTLIQTEDYRINSQEMPLLEYANLKSSSLRLMERIGLSKRNQDYVIKGLARLGYEDLYLLHNIRSSIDRLLDKLEVKSG</sequence>
<dbReference type="SUPFAM" id="SSF75217">
    <property type="entry name" value="alpha/beta knot"/>
    <property type="match status" value="1"/>
</dbReference>
<proteinExistence type="inferred from homology"/>
<dbReference type="EMBL" id="PQWO01000013">
    <property type="protein sequence ID" value="PZD71923.1"/>
    <property type="molecule type" value="Genomic_DNA"/>
</dbReference>
<comment type="caution">
    <text evidence="6">The sequence shown here is derived from an EMBL/GenBank/DDBJ whole genome shotgun (WGS) entry which is preliminary data.</text>
</comment>
<organism evidence="6 7">
    <name type="scientific">Acaryochloris thomasi RCC1774</name>
    <dbReference type="NCBI Taxonomy" id="1764569"/>
    <lineage>
        <taxon>Bacteria</taxon>
        <taxon>Bacillati</taxon>
        <taxon>Cyanobacteriota</taxon>
        <taxon>Cyanophyceae</taxon>
        <taxon>Acaryochloridales</taxon>
        <taxon>Acaryochloridaceae</taxon>
        <taxon>Acaryochloris</taxon>
        <taxon>Acaryochloris thomasi</taxon>
    </lineage>
</organism>
<name>A0A2W1JDL0_9CYAN</name>
<evidence type="ECO:0000256" key="3">
    <source>
        <dbReference type="ARBA" id="ARBA00022679"/>
    </source>
</evidence>
<feature type="domain" description="tRNA/rRNA methyltransferase SpoU type" evidence="5">
    <location>
        <begin position="40"/>
        <end position="190"/>
    </location>
</feature>
<evidence type="ECO:0000313" key="6">
    <source>
        <dbReference type="EMBL" id="PZD71923.1"/>
    </source>
</evidence>
<evidence type="ECO:0000256" key="2">
    <source>
        <dbReference type="ARBA" id="ARBA00022603"/>
    </source>
</evidence>
<dbReference type="InterPro" id="IPR001537">
    <property type="entry name" value="SpoU_MeTrfase"/>
</dbReference>
<dbReference type="PANTHER" id="PTHR42786">
    <property type="entry name" value="TRNA/RRNA METHYLTRANSFERASE"/>
    <property type="match status" value="1"/>
</dbReference>
<accession>A0A2W1JDL0</accession>
<dbReference type="GO" id="GO:0005829">
    <property type="term" value="C:cytosol"/>
    <property type="evidence" value="ECO:0007669"/>
    <property type="project" value="TreeGrafter"/>
</dbReference>
<gene>
    <name evidence="6" type="primary">trmJ_1</name>
    <name evidence="6" type="ORF">C1752_04360</name>
</gene>
<protein>
    <submittedName>
        <fullName evidence="6">tRNA (Cytidine/uridine-2'-O-)-methyltransferase TrmJ</fullName>
        <ecNumber evidence="6">2.1.1.200</ecNumber>
    </submittedName>
</protein>
<keyword evidence="3 6" id="KW-0808">Transferase</keyword>
<dbReference type="GO" id="GO:0002128">
    <property type="term" value="P:tRNA nucleoside ribose methylation"/>
    <property type="evidence" value="ECO:0007669"/>
    <property type="project" value="TreeGrafter"/>
</dbReference>
<dbReference type="Gene3D" id="3.40.1280.10">
    <property type="match status" value="1"/>
</dbReference>
<dbReference type="GO" id="GO:0160206">
    <property type="term" value="F:tRNA (cytidine(32)/uridine(32)-2'-O)-methyltransferase activity"/>
    <property type="evidence" value="ECO:0007669"/>
    <property type="project" value="UniProtKB-EC"/>
</dbReference>
<dbReference type="InterPro" id="IPR029028">
    <property type="entry name" value="Alpha/beta_knot_MTases"/>
</dbReference>
<evidence type="ECO:0000256" key="1">
    <source>
        <dbReference type="ARBA" id="ARBA00007228"/>
    </source>
</evidence>
<keyword evidence="7" id="KW-1185">Reference proteome</keyword>
<comment type="similarity">
    <text evidence="1">Belongs to the class IV-like SAM-binding methyltransferase superfamily. RNA methyltransferase TrmH family.</text>
</comment>
<dbReference type="InterPro" id="IPR029026">
    <property type="entry name" value="tRNA_m1G_MTases_N"/>
</dbReference>
<evidence type="ECO:0000256" key="4">
    <source>
        <dbReference type="ARBA" id="ARBA00022691"/>
    </source>
</evidence>
<dbReference type="InterPro" id="IPR004384">
    <property type="entry name" value="RNA_MeTrfase_TrmJ/LasT"/>
</dbReference>
<dbReference type="Proteomes" id="UP000248857">
    <property type="component" value="Unassembled WGS sequence"/>
</dbReference>
<dbReference type="CDD" id="cd18093">
    <property type="entry name" value="SpoU-like_TrmJ"/>
    <property type="match status" value="1"/>
</dbReference>
<keyword evidence="2 6" id="KW-0489">Methyltransferase</keyword>
<dbReference type="AlphaFoldDB" id="A0A2W1JDL0"/>
<reference evidence="6 7" key="1">
    <citation type="journal article" date="2018" name="Sci. Rep.">
        <title>A novel species of the marine cyanobacterium Acaryochloris with a unique pigment content and lifestyle.</title>
        <authorList>
            <person name="Partensky F."/>
            <person name="Six C."/>
            <person name="Ratin M."/>
            <person name="Garczarek L."/>
            <person name="Vaulot D."/>
            <person name="Probert I."/>
            <person name="Calteau A."/>
            <person name="Gourvil P."/>
            <person name="Marie D."/>
            <person name="Grebert T."/>
            <person name="Bouchier C."/>
            <person name="Le Panse S."/>
            <person name="Gachenot M."/>
            <person name="Rodriguez F."/>
            <person name="Garrido J.L."/>
        </authorList>
    </citation>
    <scope>NUCLEOTIDE SEQUENCE [LARGE SCALE GENOMIC DNA]</scope>
    <source>
        <strain evidence="6 7">RCC1774</strain>
    </source>
</reference>
<keyword evidence="4" id="KW-0949">S-adenosyl-L-methionine</keyword>
<dbReference type="Pfam" id="PF00588">
    <property type="entry name" value="SpoU_methylase"/>
    <property type="match status" value="1"/>
</dbReference>
<dbReference type="EC" id="2.1.1.200" evidence="6"/>